<organism evidence="1 2">
    <name type="scientific">Stieleria bergensis</name>
    <dbReference type="NCBI Taxonomy" id="2528025"/>
    <lineage>
        <taxon>Bacteria</taxon>
        <taxon>Pseudomonadati</taxon>
        <taxon>Planctomycetota</taxon>
        <taxon>Planctomycetia</taxon>
        <taxon>Pirellulales</taxon>
        <taxon>Pirellulaceae</taxon>
        <taxon>Stieleria</taxon>
    </lineage>
</organism>
<evidence type="ECO:0000313" key="1">
    <source>
        <dbReference type="EMBL" id="QDT60997.1"/>
    </source>
</evidence>
<accession>A0A517SXW9</accession>
<name>A0A517SXW9_9BACT</name>
<proteinExistence type="predicted"/>
<protein>
    <submittedName>
        <fullName evidence="1">Uncharacterized protein</fullName>
    </submittedName>
</protein>
<dbReference type="AlphaFoldDB" id="A0A517SXW9"/>
<keyword evidence="2" id="KW-1185">Reference proteome</keyword>
<evidence type="ECO:0000313" key="2">
    <source>
        <dbReference type="Proteomes" id="UP000315003"/>
    </source>
</evidence>
<dbReference type="EMBL" id="CP036272">
    <property type="protein sequence ID" value="QDT60997.1"/>
    <property type="molecule type" value="Genomic_DNA"/>
</dbReference>
<sequence length="139" mass="15968">MPAASGLVWKIGAAEPVTLMWRRWDTDQAHAGRNERATRNADVGSHCWQSRRWRDRERVVGALANQRPDVGGYRRGTALTKTVDPETVFNLLYCSLPRKWESQRFPQNVDLRLVTSKLFRATAGAINRLFWKADCLNTR</sequence>
<dbReference type="Proteomes" id="UP000315003">
    <property type="component" value="Chromosome"/>
</dbReference>
<gene>
    <name evidence="1" type="ORF">SV7mr_35270</name>
</gene>
<reference evidence="1 2" key="1">
    <citation type="submission" date="2019-02" db="EMBL/GenBank/DDBJ databases">
        <title>Deep-cultivation of Planctomycetes and their phenomic and genomic characterization uncovers novel biology.</title>
        <authorList>
            <person name="Wiegand S."/>
            <person name="Jogler M."/>
            <person name="Boedeker C."/>
            <person name="Pinto D."/>
            <person name="Vollmers J."/>
            <person name="Rivas-Marin E."/>
            <person name="Kohn T."/>
            <person name="Peeters S.H."/>
            <person name="Heuer A."/>
            <person name="Rast P."/>
            <person name="Oberbeckmann S."/>
            <person name="Bunk B."/>
            <person name="Jeske O."/>
            <person name="Meyerdierks A."/>
            <person name="Storesund J.E."/>
            <person name="Kallscheuer N."/>
            <person name="Luecker S."/>
            <person name="Lage O.M."/>
            <person name="Pohl T."/>
            <person name="Merkel B.J."/>
            <person name="Hornburger P."/>
            <person name="Mueller R.-W."/>
            <person name="Bruemmer F."/>
            <person name="Labrenz M."/>
            <person name="Spormann A.M."/>
            <person name="Op den Camp H."/>
            <person name="Overmann J."/>
            <person name="Amann R."/>
            <person name="Jetten M.S.M."/>
            <person name="Mascher T."/>
            <person name="Medema M.H."/>
            <person name="Devos D.P."/>
            <person name="Kaster A.-K."/>
            <person name="Ovreas L."/>
            <person name="Rohde M."/>
            <person name="Galperin M.Y."/>
            <person name="Jogler C."/>
        </authorList>
    </citation>
    <scope>NUCLEOTIDE SEQUENCE [LARGE SCALE GENOMIC DNA]</scope>
    <source>
        <strain evidence="1 2">SV_7m_r</strain>
    </source>
</reference>